<dbReference type="Gene3D" id="1.10.10.41">
    <property type="entry name" value="Yeast DNA topoisomerase - domain 1"/>
    <property type="match status" value="1"/>
</dbReference>
<dbReference type="Gene3D" id="2.170.11.10">
    <property type="entry name" value="DNA Topoisomerase I, domain 2"/>
    <property type="match status" value="1"/>
</dbReference>
<dbReference type="GO" id="GO:0007059">
    <property type="term" value="P:chromosome segregation"/>
    <property type="evidence" value="ECO:0007669"/>
    <property type="project" value="TreeGrafter"/>
</dbReference>
<dbReference type="InterPro" id="IPR018521">
    <property type="entry name" value="TopoIB_AS"/>
</dbReference>
<dbReference type="EMBL" id="CP120628">
    <property type="protein sequence ID" value="WEW58741.1"/>
    <property type="molecule type" value="Genomic_DNA"/>
</dbReference>
<dbReference type="SUPFAM" id="SSF56349">
    <property type="entry name" value="DNA breaking-rejoining enzymes"/>
    <property type="match status" value="1"/>
</dbReference>
<dbReference type="InterPro" id="IPR013034">
    <property type="entry name" value="DNA_topo_DNA_db_N_dom1"/>
</dbReference>
<comment type="function">
    <text evidence="7">Releases the supercoiling and torsional tension of DNA introduced during the DNA replication and transcription by transiently cleaving and rejoining one strand of the DNA duplex. Introduces a single-strand break via transesterification at the specific target site 5'-[CT]CCTTp site in duplex DNA. The scissile phosphodiester is attacked by the catalytic tyrosine of the enzyme, resulting in the formation of a DNA-(3'-phosphotyrosyl)-enzyme intermediate and the expulsion of a 5'-OH DNA strand. The free DNA strand then undergoes passage around the unbroken strand thus removing DNA supercoils. Finally, in the religation step, the DNA 5'-OH attacks the covalent intermediate to expel the active-site tyrosine and restore the DNA phosphodiester backbone.</text>
</comment>
<dbReference type="Pfam" id="PF01028">
    <property type="entry name" value="Topoisom_I"/>
    <property type="match status" value="1"/>
</dbReference>
<dbReference type="FunFam" id="1.10.10.41:FF:000001">
    <property type="entry name" value="DNA topoisomerase I"/>
    <property type="match status" value="1"/>
</dbReference>
<gene>
    <name evidence="11" type="primary">TOP1</name>
    <name evidence="11" type="ORF">PRK78_004209</name>
</gene>
<dbReference type="PRINTS" id="PR00416">
    <property type="entry name" value="EUTPISMRASEI"/>
</dbReference>
<keyword evidence="4 6" id="KW-0238">DNA-binding</keyword>
<dbReference type="SMART" id="SM00435">
    <property type="entry name" value="TOPEUc"/>
    <property type="match status" value="1"/>
</dbReference>
<evidence type="ECO:0000256" key="7">
    <source>
        <dbReference type="RuleBase" id="RU365101"/>
    </source>
</evidence>
<accession>A0AAF0DHF6</accession>
<feature type="compositionally biased region" description="Basic and acidic residues" evidence="9">
    <location>
        <begin position="156"/>
        <end position="172"/>
    </location>
</feature>
<dbReference type="PROSITE" id="PS52038">
    <property type="entry name" value="TOPO_IB_2"/>
    <property type="match status" value="1"/>
</dbReference>
<dbReference type="GO" id="GO:0003917">
    <property type="term" value="F:DNA topoisomerase type I (single strand cut, ATP-independent) activity"/>
    <property type="evidence" value="ECO:0007669"/>
    <property type="project" value="UniProtKB-UniRule"/>
</dbReference>
<evidence type="ECO:0000256" key="2">
    <source>
        <dbReference type="ARBA" id="ARBA00006645"/>
    </source>
</evidence>
<evidence type="ECO:0000313" key="12">
    <source>
        <dbReference type="Proteomes" id="UP001219355"/>
    </source>
</evidence>
<evidence type="ECO:0000313" key="11">
    <source>
        <dbReference type="EMBL" id="WEW58741.1"/>
    </source>
</evidence>
<reference evidence="11" key="1">
    <citation type="submission" date="2023-03" db="EMBL/GenBank/DDBJ databases">
        <title>Emydomyces testavorans Genome Sequence.</title>
        <authorList>
            <person name="Hoyer L."/>
        </authorList>
    </citation>
    <scope>NUCLEOTIDE SEQUENCE</scope>
    <source>
        <strain evidence="11">16-2883</strain>
    </source>
</reference>
<dbReference type="GO" id="GO:0006260">
    <property type="term" value="P:DNA replication"/>
    <property type="evidence" value="ECO:0007669"/>
    <property type="project" value="TreeGrafter"/>
</dbReference>
<evidence type="ECO:0000256" key="1">
    <source>
        <dbReference type="ARBA" id="ARBA00000213"/>
    </source>
</evidence>
<dbReference type="CDD" id="cd00659">
    <property type="entry name" value="Topo_IB_C"/>
    <property type="match status" value="1"/>
</dbReference>
<dbReference type="GO" id="GO:0005694">
    <property type="term" value="C:chromosome"/>
    <property type="evidence" value="ECO:0007669"/>
    <property type="project" value="InterPro"/>
</dbReference>
<dbReference type="InterPro" id="IPR013499">
    <property type="entry name" value="TopoI_euk"/>
</dbReference>
<keyword evidence="12" id="KW-1185">Reference proteome</keyword>
<dbReference type="InterPro" id="IPR013500">
    <property type="entry name" value="TopoI_cat_euk"/>
</dbReference>
<dbReference type="GO" id="GO:0006338">
    <property type="term" value="P:chromatin remodeling"/>
    <property type="evidence" value="ECO:0007669"/>
    <property type="project" value="UniProtKB-ARBA"/>
</dbReference>
<dbReference type="PANTHER" id="PTHR10290">
    <property type="entry name" value="DNA TOPOISOMERASE I"/>
    <property type="match status" value="1"/>
</dbReference>
<feature type="region of interest" description="Disordered" evidence="9">
    <location>
        <begin position="1"/>
        <end position="125"/>
    </location>
</feature>
<dbReference type="EC" id="5.6.2.1" evidence="7"/>
<feature type="coiled-coil region" evidence="8">
    <location>
        <begin position="782"/>
        <end position="871"/>
    </location>
</feature>
<name>A0AAF0DHF6_9EURO</name>
<evidence type="ECO:0000256" key="9">
    <source>
        <dbReference type="SAM" id="MobiDB-lite"/>
    </source>
</evidence>
<dbReference type="Gene3D" id="3.90.15.10">
    <property type="entry name" value="Topoisomerase I, Chain A, domain 3"/>
    <property type="match status" value="1"/>
</dbReference>
<evidence type="ECO:0000256" key="3">
    <source>
        <dbReference type="ARBA" id="ARBA00023029"/>
    </source>
</evidence>
<comment type="similarity">
    <text evidence="2 6 7">Belongs to the type IB topoisomerase family.</text>
</comment>
<protein>
    <recommendedName>
        <fullName evidence="7">DNA topoisomerase I</fullName>
        <ecNumber evidence="7">5.6.2.1</ecNumber>
    </recommendedName>
    <alternativeName>
        <fullName evidence="7">DNA topoisomerase 1</fullName>
    </alternativeName>
</protein>
<dbReference type="FunFam" id="2.170.11.10:FF:000001">
    <property type="entry name" value="DNA topoisomerase I"/>
    <property type="match status" value="1"/>
</dbReference>
<dbReference type="InterPro" id="IPR008336">
    <property type="entry name" value="TopoI_DNA-bd_euk"/>
</dbReference>
<dbReference type="SUPFAM" id="SSF56741">
    <property type="entry name" value="Eukaryotic DNA topoisomerase I, N-terminal DNA-binding fragment"/>
    <property type="match status" value="1"/>
</dbReference>
<proteinExistence type="inferred from homology"/>
<dbReference type="InterPro" id="IPR048045">
    <property type="entry name" value="Topoisomer_I_DNA-bd"/>
</dbReference>
<dbReference type="InterPro" id="IPR014711">
    <property type="entry name" value="TopoI_cat_a-hlx-sub_euk"/>
</dbReference>
<evidence type="ECO:0000256" key="8">
    <source>
        <dbReference type="SAM" id="Coils"/>
    </source>
</evidence>
<feature type="compositionally biased region" description="Basic residues" evidence="9">
    <location>
        <begin position="214"/>
        <end position="224"/>
    </location>
</feature>
<dbReference type="Pfam" id="PF14370">
    <property type="entry name" value="Topo_C_assoc"/>
    <property type="match status" value="1"/>
</dbReference>
<dbReference type="GO" id="GO:0003677">
    <property type="term" value="F:DNA binding"/>
    <property type="evidence" value="ECO:0007669"/>
    <property type="project" value="UniProtKB-UniRule"/>
</dbReference>
<keyword evidence="8" id="KW-0175">Coiled coil</keyword>
<dbReference type="InterPro" id="IPR036202">
    <property type="entry name" value="TopoI_DNA-bd_euk_N_sf"/>
</dbReference>
<dbReference type="Proteomes" id="UP001219355">
    <property type="component" value="Chromosome 2"/>
</dbReference>
<keyword evidence="5 6" id="KW-0413">Isomerase</keyword>
<dbReference type="InterPro" id="IPR001631">
    <property type="entry name" value="TopoI"/>
</dbReference>
<evidence type="ECO:0000259" key="10">
    <source>
        <dbReference type="SMART" id="SM00435"/>
    </source>
</evidence>
<feature type="active site" description="O-(3'-phospho-DNA)-tyrosine intermediate" evidence="6">
    <location>
        <position position="883"/>
    </location>
</feature>
<dbReference type="InterPro" id="IPR051062">
    <property type="entry name" value="Topoisomerase_IB"/>
</dbReference>
<dbReference type="FunFam" id="1.10.132.10:FF:000003">
    <property type="entry name" value="DNA topoisomerase I"/>
    <property type="match status" value="1"/>
</dbReference>
<dbReference type="GO" id="GO:0006265">
    <property type="term" value="P:DNA topological change"/>
    <property type="evidence" value="ECO:0007669"/>
    <property type="project" value="UniProtKB-UniRule"/>
</dbReference>
<feature type="region of interest" description="Disordered" evidence="9">
    <location>
        <begin position="156"/>
        <end position="269"/>
    </location>
</feature>
<feature type="compositionally biased region" description="Low complexity" evidence="9">
    <location>
        <begin position="178"/>
        <end position="191"/>
    </location>
</feature>
<sequence>MSSSEDDVPLVGKRKTNGISHATYPSEEVVSEADSPVANGTTKPGVSIRYGPIDNGDVEMPDAEVNGVAQTKRKSRASAANKSYAEPESSEEDDKPLSKRRRTSTKRQAGESDSDEAPLLSMSRRAQKLPALTAVEEKEFVAEKAEIEQRAEVEAKAIRKHEREDANKEKPPAKRTKATPTAKTARAKSAPNGKKAQANGIKKAESSGEEVPLRRKTPAKKAPKAIKSERSTPVAKGKDNVKKEASEEAEAEADEEEEEEYRWWEDPTNGDGTIKWTTLEHNGVVFPPPYEPLPKNVKMRYDGVPITLEPEAEEVAGFFGTMLNSTHNVENPTFQKNFFEDFTAIIKKTGGAKDPQGKIVQIKEFKKCDFTPIFEYYEMKREEKKALPAAEKKRLKAEKDAAEAPYMYCMWDGRKQKVGNFRVEPPALFRGRGEHPKTGRVKTRVQPEQITINIGKDARVPPPPPGHKWKDVKHDQEGTWLAMWQENINGNYKYVMLAANSHIKGQSDFKKFEKARELKVNIYFNLRRMPYVNIIIQKHIDRIRRDYRKGLKDELMANRQRATAVYLIDQFALRAGNEKGEDEADTVGCCSLKYEHVTLKPPNKVIFDFLGKDSIRFYDEVEVDPQVFKNLKIFKKAPKREGDEIFDRLTKTTALNKHLSNYMAGLTAKVFRTYNASYTMASLLKEMQATGTVHEKVKQYNDANRKVAILCNHKRTVAASHANQIEKMSERIKGLRYQKWRIKQMMIDIDPKIKKKKGADFFELDPDLDEEWIRQHQAFLVEEQRQKILKKFEKENEKLRSEGEKEMKAKELEERLGAARELEAKFKKENKTKKVEAEGKGATIEKYENNLAKLDQRIETMSLQAQDKEENKEVALGTSKINYIDPRLTVVFTKKFNVPIEKFFSKTLREKFDWAIKSVDENWEF</sequence>
<dbReference type="AlphaFoldDB" id="A0AAF0DHF6"/>
<keyword evidence="3 6" id="KW-0799">Topoisomerase</keyword>
<dbReference type="InterPro" id="IPR014727">
    <property type="entry name" value="TopoI_cat_a/b-sub_euk"/>
</dbReference>
<dbReference type="InterPro" id="IPR025834">
    <property type="entry name" value="TopoI_C_dom"/>
</dbReference>
<evidence type="ECO:0000256" key="4">
    <source>
        <dbReference type="ARBA" id="ARBA00023125"/>
    </source>
</evidence>
<comment type="catalytic activity">
    <reaction evidence="1 6 7">
        <text>ATP-independent breakage of single-stranded DNA, followed by passage and rejoining.</text>
        <dbReference type="EC" id="5.6.2.1"/>
    </reaction>
</comment>
<feature type="compositionally biased region" description="Acidic residues" evidence="9">
    <location>
        <begin position="247"/>
        <end position="260"/>
    </location>
</feature>
<feature type="domain" description="DNA topoisomerase I eukaryotic-type" evidence="10">
    <location>
        <begin position="428"/>
        <end position="897"/>
    </location>
</feature>
<dbReference type="Gene3D" id="1.10.132.10">
    <property type="match status" value="2"/>
</dbReference>
<evidence type="ECO:0000256" key="5">
    <source>
        <dbReference type="ARBA" id="ARBA00023235"/>
    </source>
</evidence>
<dbReference type="GO" id="GO:0005730">
    <property type="term" value="C:nucleolus"/>
    <property type="evidence" value="ECO:0007669"/>
    <property type="project" value="TreeGrafter"/>
</dbReference>
<evidence type="ECO:0000256" key="6">
    <source>
        <dbReference type="PROSITE-ProRule" id="PRU01382"/>
    </source>
</evidence>
<dbReference type="CDD" id="cd03488">
    <property type="entry name" value="Topoisomer_IB_N_htopoI_like"/>
    <property type="match status" value="1"/>
</dbReference>
<organism evidence="11 12">
    <name type="scientific">Emydomyces testavorans</name>
    <dbReference type="NCBI Taxonomy" id="2070801"/>
    <lineage>
        <taxon>Eukaryota</taxon>
        <taxon>Fungi</taxon>
        <taxon>Dikarya</taxon>
        <taxon>Ascomycota</taxon>
        <taxon>Pezizomycotina</taxon>
        <taxon>Eurotiomycetes</taxon>
        <taxon>Eurotiomycetidae</taxon>
        <taxon>Onygenales</taxon>
        <taxon>Nannizziopsiaceae</taxon>
        <taxon>Emydomyces</taxon>
    </lineage>
</organism>
<dbReference type="InterPro" id="IPR013030">
    <property type="entry name" value="DNA_topo_DNA_db_N_dom2"/>
</dbReference>
<dbReference type="PROSITE" id="PS00176">
    <property type="entry name" value="TOPO_IB_1"/>
    <property type="match status" value="1"/>
</dbReference>
<feature type="compositionally biased region" description="Basic and acidic residues" evidence="9">
    <location>
        <begin position="226"/>
        <end position="246"/>
    </location>
</feature>
<dbReference type="InterPro" id="IPR011010">
    <property type="entry name" value="DNA_brk_join_enz"/>
</dbReference>
<dbReference type="PANTHER" id="PTHR10290:SF3">
    <property type="entry name" value="DNA TOPOISOMERASE 1"/>
    <property type="match status" value="1"/>
</dbReference>
<dbReference type="Pfam" id="PF02919">
    <property type="entry name" value="Topoisom_I_N"/>
    <property type="match status" value="1"/>
</dbReference>
<dbReference type="FunFam" id="3.90.15.10:FF:000002">
    <property type="entry name" value="DNA topoisomerase I"/>
    <property type="match status" value="1"/>
</dbReference>